<dbReference type="PANTHER" id="PTHR32063">
    <property type="match status" value="1"/>
</dbReference>
<dbReference type="Gene3D" id="3.30.70.1430">
    <property type="entry name" value="Multidrug efflux transporter AcrB pore domain"/>
    <property type="match status" value="2"/>
</dbReference>
<name>A0A7Z9BSU8_9CYAN</name>
<evidence type="ECO:0000256" key="8">
    <source>
        <dbReference type="SAM" id="Phobius"/>
    </source>
</evidence>
<dbReference type="InterPro" id="IPR001036">
    <property type="entry name" value="Acrflvin-R"/>
</dbReference>
<dbReference type="PANTHER" id="PTHR32063:SF4">
    <property type="entry name" value="SLR6043 PROTEIN"/>
    <property type="match status" value="1"/>
</dbReference>
<keyword evidence="3" id="KW-1003">Cell membrane</keyword>
<dbReference type="Pfam" id="PF00873">
    <property type="entry name" value="ACR_tran"/>
    <property type="match status" value="1"/>
</dbReference>
<keyword evidence="10" id="KW-1185">Reference proteome</keyword>
<dbReference type="GO" id="GO:0005886">
    <property type="term" value="C:plasma membrane"/>
    <property type="evidence" value="ECO:0007669"/>
    <property type="project" value="UniProtKB-SubCell"/>
</dbReference>
<comment type="caution">
    <text evidence="9">The sequence shown here is derived from an EMBL/GenBank/DDBJ whole genome shotgun (WGS) entry which is preliminary data.</text>
</comment>
<feature type="transmembrane region" description="Helical" evidence="8">
    <location>
        <begin position="462"/>
        <end position="480"/>
    </location>
</feature>
<feature type="transmembrane region" description="Helical" evidence="8">
    <location>
        <begin position="980"/>
        <end position="999"/>
    </location>
</feature>
<dbReference type="RefSeq" id="WP_083620316.1">
    <property type="nucleotide sequence ID" value="NZ_LR735014.1"/>
</dbReference>
<dbReference type="Gene3D" id="3.30.70.1320">
    <property type="entry name" value="Multidrug efflux transporter AcrB pore domain like"/>
    <property type="match status" value="1"/>
</dbReference>
<accession>A0A7Z9BSU8</accession>
<evidence type="ECO:0000256" key="5">
    <source>
        <dbReference type="ARBA" id="ARBA00022989"/>
    </source>
</evidence>
<protein>
    <submittedName>
        <fullName evidence="9">Heavy metal efflux pump, CzcA family</fullName>
    </submittedName>
</protein>
<reference evidence="9" key="1">
    <citation type="submission" date="2019-10" db="EMBL/GenBank/DDBJ databases">
        <authorList>
            <consortium name="Genoscope - CEA"/>
            <person name="William W."/>
        </authorList>
    </citation>
    <scope>NUCLEOTIDE SEQUENCE [LARGE SCALE GENOMIC DNA]</scope>
    <source>
        <strain evidence="9">BBR_PRJEB10994</strain>
    </source>
</reference>
<feature type="transmembrane region" description="Helical" evidence="8">
    <location>
        <begin position="382"/>
        <end position="402"/>
    </location>
</feature>
<evidence type="ECO:0000313" key="9">
    <source>
        <dbReference type="EMBL" id="VXD22109.1"/>
    </source>
</evidence>
<proteinExistence type="predicted"/>
<evidence type="ECO:0000256" key="4">
    <source>
        <dbReference type="ARBA" id="ARBA00022692"/>
    </source>
</evidence>
<dbReference type="OrthoDB" id="9791035at2"/>
<dbReference type="Proteomes" id="UP000182190">
    <property type="component" value="Unassembled WGS sequence"/>
</dbReference>
<keyword evidence="2" id="KW-0813">Transport</keyword>
<keyword evidence="6 8" id="KW-0472">Membrane</keyword>
<dbReference type="Gene3D" id="1.20.1640.10">
    <property type="entry name" value="Multidrug efflux transporter AcrB transmembrane domain"/>
    <property type="match status" value="2"/>
</dbReference>
<dbReference type="NCBIfam" id="TIGR00914">
    <property type="entry name" value="2A0601"/>
    <property type="match status" value="1"/>
</dbReference>
<dbReference type="SUPFAM" id="SSF82866">
    <property type="entry name" value="Multidrug efflux transporter AcrB transmembrane domain"/>
    <property type="match status" value="2"/>
</dbReference>
<dbReference type="GO" id="GO:0042910">
    <property type="term" value="F:xenobiotic transmembrane transporter activity"/>
    <property type="evidence" value="ECO:0007669"/>
    <property type="project" value="TreeGrafter"/>
</dbReference>
<evidence type="ECO:0000256" key="3">
    <source>
        <dbReference type="ARBA" id="ARBA00022475"/>
    </source>
</evidence>
<evidence type="ECO:0000256" key="1">
    <source>
        <dbReference type="ARBA" id="ARBA00004651"/>
    </source>
</evidence>
<comment type="subcellular location">
    <subcellularLocation>
        <location evidence="1">Cell membrane</location>
        <topology evidence="1">Multi-pass membrane protein</topology>
    </subcellularLocation>
</comment>
<dbReference type="SUPFAM" id="SSF82714">
    <property type="entry name" value="Multidrug efflux transporter AcrB TolC docking domain, DN and DC subdomains"/>
    <property type="match status" value="2"/>
</dbReference>
<dbReference type="EMBL" id="CZCS02000205">
    <property type="protein sequence ID" value="VXD22109.1"/>
    <property type="molecule type" value="Genomic_DNA"/>
</dbReference>
<evidence type="ECO:0000256" key="6">
    <source>
        <dbReference type="ARBA" id="ARBA00023136"/>
    </source>
</evidence>
<dbReference type="Gene3D" id="3.30.70.1440">
    <property type="entry name" value="Multidrug efflux transporter AcrB pore domain"/>
    <property type="match status" value="1"/>
</dbReference>
<dbReference type="InterPro" id="IPR027463">
    <property type="entry name" value="AcrB_DN_DC_subdom"/>
</dbReference>
<feature type="transmembrane region" description="Helical" evidence="8">
    <location>
        <begin position="1011"/>
        <end position="1034"/>
    </location>
</feature>
<organism evidence="9 10">
    <name type="scientific">Planktothrix paucivesiculata PCC 9631</name>
    <dbReference type="NCBI Taxonomy" id="671071"/>
    <lineage>
        <taxon>Bacteria</taxon>
        <taxon>Bacillati</taxon>
        <taxon>Cyanobacteriota</taxon>
        <taxon>Cyanophyceae</taxon>
        <taxon>Oscillatoriophycideae</taxon>
        <taxon>Oscillatoriales</taxon>
        <taxon>Microcoleaceae</taxon>
        <taxon>Planktothrix</taxon>
    </lineage>
</organism>
<evidence type="ECO:0000256" key="2">
    <source>
        <dbReference type="ARBA" id="ARBA00022448"/>
    </source>
</evidence>
<feature type="transmembrane region" description="Helical" evidence="8">
    <location>
        <begin position="921"/>
        <end position="944"/>
    </location>
</feature>
<feature type="transmembrane region" description="Helical" evidence="8">
    <location>
        <begin position="882"/>
        <end position="901"/>
    </location>
</feature>
<dbReference type="InterPro" id="IPR004763">
    <property type="entry name" value="CusA-like"/>
</dbReference>
<evidence type="ECO:0000256" key="7">
    <source>
        <dbReference type="SAM" id="MobiDB-lite"/>
    </source>
</evidence>
<feature type="transmembrane region" description="Helical" evidence="8">
    <location>
        <begin position="12"/>
        <end position="31"/>
    </location>
</feature>
<dbReference type="GO" id="GO:0008324">
    <property type="term" value="F:monoatomic cation transmembrane transporter activity"/>
    <property type="evidence" value="ECO:0007669"/>
    <property type="project" value="InterPro"/>
</dbReference>
<dbReference type="Gene3D" id="3.30.2090.10">
    <property type="entry name" value="Multidrug efflux transporter AcrB TolC docking domain, DN and DC subdomains"/>
    <property type="match status" value="2"/>
</dbReference>
<gene>
    <name evidence="9" type="ORF">PL9631_630029</name>
</gene>
<feature type="transmembrane region" description="Helical" evidence="8">
    <location>
        <begin position="492"/>
        <end position="518"/>
    </location>
</feature>
<feature type="transmembrane region" description="Helical" evidence="8">
    <location>
        <begin position="356"/>
        <end position="375"/>
    </location>
</feature>
<dbReference type="AlphaFoldDB" id="A0A7Z9BSU8"/>
<sequence>MLSTLIRWSIRQRYLVILLAAVITIWIISVVSQMPVDVFPAFAPPQVEIQTEAPGLAPEEVESLVTLPIESAINGTPGVTTVRSASGIGLSVVKVIFNWNTEIYQARQLVTERLQQAQEKLPNGVNSPQISPITSPISTVVQYALTLTEDEKYRDSITPPASANPISTSKMNLMEVRRLVDWQITNRLLAVPGVSQVVVYGGDIRQYQVLVNPSKLKAFDISLQAVTEAAEQANTNAPGGFLTNPDQEFLIRGVGRITSIEDLKESVIISRNGIPIRLKDVAEVRIGAALKRGDGWLNGKPAVVILINKQPQADTPTVTRNIEAAMAEIKASLPEGIEIDNTFRQEDFIEASIENVRAALIEGSIIVALILIPFLMNGRALVVSLTALPLSLLLGLLGLNFLGQGLNTMTLGGLAVAIGNAVDDAIVDVENVYRCLRENRLSPHPRPALEIVFEGCQEVRDSLFGATLITGVIFSPVFALEGVEGRIFAPMGIAYLVVVLTSGITALTVTPALCAILLPKGKLPQEETAIARFFKRIYTFILKFSMSSAKIILAIAFASLIATIIIVPSLGRIFLPEFQERSLVNTLTLYPGVSLEATNRAGFAMQEALKDDPRFDYIQLRSGRAPGDADAAGVNQAHLDVELSEKGIKDRKGSIEKIREEFAKLPGVAPNIGGFISHRMDEVLSGVRSAIAVKIFGPDLEELRRLGKQIEDLMKTVNGIVDLQLEPQVPIPQINIQFDRQQAGRYGLTVGAISNMIETALNGRVVSQVLEQQQTFDLLVWLPENSRNNLETLGNLLIDTPAGQKIPLAQVAKIDYSTGPNTINRENVSRLIVVSANASGRDLRSIVNEIQSQVKQQVQLPTGYFIEYGGQFESEQRATQNLIIFTLIAFIIISFLMYLSVKSIPSTAMIMINLPLGLIGGVISVAFTSGIISVASLVGFITLFGVAARNGLLLVDNYNTKFAEGLPIQEVIIQGSMERLNAILMTAFTSALGLGPLVIGTGAGKEILQPLAIVVLGGLFTSTVLTLVVIPALYAQFGKVLFPQPKEDKNGAGQSQKAGTFYPESMS</sequence>
<keyword evidence="4 8" id="KW-0812">Transmembrane</keyword>
<feature type="region of interest" description="Disordered" evidence="7">
    <location>
        <begin position="1046"/>
        <end position="1067"/>
    </location>
</feature>
<feature type="transmembrane region" description="Helical" evidence="8">
    <location>
        <begin position="551"/>
        <end position="575"/>
    </location>
</feature>
<dbReference type="PRINTS" id="PR00702">
    <property type="entry name" value="ACRIFLAVINRP"/>
</dbReference>
<dbReference type="SUPFAM" id="SSF82693">
    <property type="entry name" value="Multidrug efflux transporter AcrB pore domain, PN1, PN2, PC1 and PC2 subdomains"/>
    <property type="match status" value="2"/>
</dbReference>
<keyword evidence="5 8" id="KW-1133">Transmembrane helix</keyword>
<evidence type="ECO:0000313" key="10">
    <source>
        <dbReference type="Proteomes" id="UP000182190"/>
    </source>
</evidence>